<proteinExistence type="predicted"/>
<keyword evidence="2" id="KW-0732">Signal</keyword>
<evidence type="ECO:0000256" key="1">
    <source>
        <dbReference type="SAM" id="MobiDB-lite"/>
    </source>
</evidence>
<accession>A0ABD3MK09</accession>
<feature type="region of interest" description="Disordered" evidence="1">
    <location>
        <begin position="241"/>
        <end position="292"/>
    </location>
</feature>
<evidence type="ECO:0000313" key="3">
    <source>
        <dbReference type="EMBL" id="KAL3763862.1"/>
    </source>
</evidence>
<organism evidence="3 4">
    <name type="scientific">Discostella pseudostelligera</name>
    <dbReference type="NCBI Taxonomy" id="259834"/>
    <lineage>
        <taxon>Eukaryota</taxon>
        <taxon>Sar</taxon>
        <taxon>Stramenopiles</taxon>
        <taxon>Ochrophyta</taxon>
        <taxon>Bacillariophyta</taxon>
        <taxon>Coscinodiscophyceae</taxon>
        <taxon>Thalassiosirophycidae</taxon>
        <taxon>Stephanodiscales</taxon>
        <taxon>Stephanodiscaceae</taxon>
        <taxon>Discostella</taxon>
    </lineage>
</organism>
<evidence type="ECO:0000313" key="4">
    <source>
        <dbReference type="Proteomes" id="UP001530293"/>
    </source>
</evidence>
<reference evidence="3 4" key="1">
    <citation type="submission" date="2024-10" db="EMBL/GenBank/DDBJ databases">
        <title>Updated reference genomes for cyclostephanoid diatoms.</title>
        <authorList>
            <person name="Roberts W.R."/>
            <person name="Alverson A.J."/>
        </authorList>
    </citation>
    <scope>NUCLEOTIDE SEQUENCE [LARGE SCALE GENOMIC DNA]</scope>
    <source>
        <strain evidence="3 4">AJA232-27</strain>
    </source>
</reference>
<name>A0ABD3MK09_9STRA</name>
<feature type="signal peptide" evidence="2">
    <location>
        <begin position="1"/>
        <end position="33"/>
    </location>
</feature>
<sequence>MLFSRHTTTTAAAASALFAAKFFLIATPPPVKSDAVVNDVDAGILALSPSSAASSAAGSSVSVIQSDALCTHDYVDCLDGYTNDGTTCATACFDSASSTQKCCKGERACYRFTGRICKDGSCSGFYACAYAKITIVVNSCIGGTACWKVGYNRYGATNNVGNFINSCTATISCAYVAFGNGGGVGSLEGSCTANFACEFLGAGVAAGNSGQGRGPVTSNLKDCCTYELACRQFNEAEIPSQCKVTSSPTQMPTPMPTPVPTPMPTPMPTTPALNSKSKKKTKQTLTTANLFQ</sequence>
<feature type="chain" id="PRO_5044759676" evidence="2">
    <location>
        <begin position="34"/>
        <end position="292"/>
    </location>
</feature>
<dbReference type="Proteomes" id="UP001530293">
    <property type="component" value="Unassembled WGS sequence"/>
</dbReference>
<dbReference type="EMBL" id="JALLBG020000111">
    <property type="protein sequence ID" value="KAL3763862.1"/>
    <property type="molecule type" value="Genomic_DNA"/>
</dbReference>
<evidence type="ECO:0000256" key="2">
    <source>
        <dbReference type="SAM" id="SignalP"/>
    </source>
</evidence>
<comment type="caution">
    <text evidence="3">The sequence shown here is derived from an EMBL/GenBank/DDBJ whole genome shotgun (WGS) entry which is preliminary data.</text>
</comment>
<feature type="compositionally biased region" description="Low complexity" evidence="1">
    <location>
        <begin position="283"/>
        <end position="292"/>
    </location>
</feature>
<gene>
    <name evidence="3" type="ORF">ACHAWU_006254</name>
</gene>
<keyword evidence="4" id="KW-1185">Reference proteome</keyword>
<dbReference type="AlphaFoldDB" id="A0ABD3MK09"/>
<feature type="compositionally biased region" description="Pro residues" evidence="1">
    <location>
        <begin position="251"/>
        <end position="269"/>
    </location>
</feature>
<protein>
    <submittedName>
        <fullName evidence="3">Uncharacterized protein</fullName>
    </submittedName>
</protein>